<keyword evidence="3" id="KW-1003">Cell membrane</keyword>
<feature type="transmembrane region" description="Helical" evidence="8">
    <location>
        <begin position="240"/>
        <end position="258"/>
    </location>
</feature>
<evidence type="ECO:0000313" key="10">
    <source>
        <dbReference type="Proteomes" id="UP000606889"/>
    </source>
</evidence>
<sequence length="324" mass="34100">MKEKISQFCRKNIVVIGIGILLVFMAFAAPNYFAYSTLTGLLTQVAIYGIVACAMTIAIIGGEFDLSVSSILPLATLLFAAMLPTLGLPLTIVVVTLIGVGIGCINGFFVAITKINAFIVTLATMIAIKGIMLTFCDGMPMPAVNESARQLAMGNVGGITVTVMIFFGCVILTELVLRKTKYGRNVFATGGNYDVAQYAGINVRFIKFSLFAILGGAAALAGTLLTCRLQAGSPLYGSDVALYVVSAAVLGGTSLAGGRGSAVRTLLGMLFIGMLLQIFTYINVYTYMQQLIQGAIVVVVVIMDALPSRKKGSDEEPVTVGNPE</sequence>
<proteinExistence type="predicted"/>
<evidence type="ECO:0000256" key="7">
    <source>
        <dbReference type="ARBA" id="ARBA00023136"/>
    </source>
</evidence>
<feature type="transmembrane region" description="Helical" evidence="8">
    <location>
        <begin position="205"/>
        <end position="225"/>
    </location>
</feature>
<feature type="transmembrane region" description="Helical" evidence="8">
    <location>
        <begin position="117"/>
        <end position="135"/>
    </location>
</feature>
<evidence type="ECO:0000256" key="4">
    <source>
        <dbReference type="ARBA" id="ARBA00022519"/>
    </source>
</evidence>
<evidence type="ECO:0000256" key="5">
    <source>
        <dbReference type="ARBA" id="ARBA00022692"/>
    </source>
</evidence>
<dbReference type="RefSeq" id="WP_186858679.1">
    <property type="nucleotide sequence ID" value="NZ_JACOON010000007.1"/>
</dbReference>
<gene>
    <name evidence="9" type="ORF">H8S18_12865</name>
</gene>
<dbReference type="InterPro" id="IPR001851">
    <property type="entry name" value="ABC_transp_permease"/>
</dbReference>
<evidence type="ECO:0000256" key="2">
    <source>
        <dbReference type="ARBA" id="ARBA00022448"/>
    </source>
</evidence>
<feature type="transmembrane region" description="Helical" evidence="8">
    <location>
        <begin position="66"/>
        <end position="84"/>
    </location>
</feature>
<evidence type="ECO:0000256" key="8">
    <source>
        <dbReference type="SAM" id="Phobius"/>
    </source>
</evidence>
<comment type="caution">
    <text evidence="9">The sequence shown here is derived from an EMBL/GenBank/DDBJ whole genome shotgun (WGS) entry which is preliminary data.</text>
</comment>
<keyword evidence="2" id="KW-0813">Transport</keyword>
<name>A0ABR7EHI4_9FIRM</name>
<organism evidence="9 10">
    <name type="scientific">Christensenella tenuis</name>
    <dbReference type="NCBI Taxonomy" id="2763033"/>
    <lineage>
        <taxon>Bacteria</taxon>
        <taxon>Bacillati</taxon>
        <taxon>Bacillota</taxon>
        <taxon>Clostridia</taxon>
        <taxon>Christensenellales</taxon>
        <taxon>Christensenellaceae</taxon>
        <taxon>Christensenella</taxon>
    </lineage>
</organism>
<dbReference type="EMBL" id="JACOON010000007">
    <property type="protein sequence ID" value="MBC5649232.1"/>
    <property type="molecule type" value="Genomic_DNA"/>
</dbReference>
<evidence type="ECO:0000313" key="9">
    <source>
        <dbReference type="EMBL" id="MBC5649232.1"/>
    </source>
</evidence>
<evidence type="ECO:0000256" key="3">
    <source>
        <dbReference type="ARBA" id="ARBA00022475"/>
    </source>
</evidence>
<evidence type="ECO:0000256" key="1">
    <source>
        <dbReference type="ARBA" id="ARBA00004651"/>
    </source>
</evidence>
<feature type="transmembrane region" description="Helical" evidence="8">
    <location>
        <begin position="90"/>
        <end position="110"/>
    </location>
</feature>
<dbReference type="PANTHER" id="PTHR32196">
    <property type="entry name" value="ABC TRANSPORTER PERMEASE PROTEIN YPHD-RELATED-RELATED"/>
    <property type="match status" value="1"/>
</dbReference>
<dbReference type="Pfam" id="PF02653">
    <property type="entry name" value="BPD_transp_2"/>
    <property type="match status" value="1"/>
</dbReference>
<keyword evidence="5 8" id="KW-0812">Transmembrane</keyword>
<keyword evidence="6 8" id="KW-1133">Transmembrane helix</keyword>
<feature type="transmembrane region" description="Helical" evidence="8">
    <location>
        <begin position="41"/>
        <end position="59"/>
    </location>
</feature>
<reference evidence="9 10" key="1">
    <citation type="submission" date="2020-08" db="EMBL/GenBank/DDBJ databases">
        <title>Genome public.</title>
        <authorList>
            <person name="Liu C."/>
            <person name="Sun Q."/>
        </authorList>
    </citation>
    <scope>NUCLEOTIDE SEQUENCE [LARGE SCALE GENOMIC DNA]</scope>
    <source>
        <strain evidence="9 10">NSJ-35</strain>
    </source>
</reference>
<keyword evidence="10" id="KW-1185">Reference proteome</keyword>
<keyword evidence="4" id="KW-0997">Cell inner membrane</keyword>
<feature type="transmembrane region" description="Helical" evidence="8">
    <location>
        <begin position="155"/>
        <end position="177"/>
    </location>
</feature>
<dbReference type="Proteomes" id="UP000606889">
    <property type="component" value="Unassembled WGS sequence"/>
</dbReference>
<dbReference type="PANTHER" id="PTHR32196:SF21">
    <property type="entry name" value="ABC TRANSPORTER PERMEASE PROTEIN YPHD-RELATED"/>
    <property type="match status" value="1"/>
</dbReference>
<dbReference type="CDD" id="cd06579">
    <property type="entry name" value="TM_PBP1_transp_AraH_like"/>
    <property type="match status" value="1"/>
</dbReference>
<feature type="transmembrane region" description="Helical" evidence="8">
    <location>
        <begin position="12"/>
        <end position="35"/>
    </location>
</feature>
<accession>A0ABR7EHI4</accession>
<evidence type="ECO:0000256" key="6">
    <source>
        <dbReference type="ARBA" id="ARBA00022989"/>
    </source>
</evidence>
<feature type="transmembrane region" description="Helical" evidence="8">
    <location>
        <begin position="265"/>
        <end position="284"/>
    </location>
</feature>
<comment type="subcellular location">
    <subcellularLocation>
        <location evidence="1">Cell membrane</location>
        <topology evidence="1">Multi-pass membrane protein</topology>
    </subcellularLocation>
</comment>
<protein>
    <submittedName>
        <fullName evidence="9">ABC transporter permease</fullName>
    </submittedName>
</protein>
<keyword evidence="7 8" id="KW-0472">Membrane</keyword>